<keyword evidence="3" id="KW-0804">Transcription</keyword>
<dbReference type="InterPro" id="IPR039538">
    <property type="entry name" value="BetI_C"/>
</dbReference>
<dbReference type="GO" id="GO:0003700">
    <property type="term" value="F:DNA-binding transcription factor activity"/>
    <property type="evidence" value="ECO:0007669"/>
    <property type="project" value="TreeGrafter"/>
</dbReference>
<dbReference type="PANTHER" id="PTHR30055">
    <property type="entry name" value="HTH-TYPE TRANSCRIPTIONAL REGULATOR RUTR"/>
    <property type="match status" value="1"/>
</dbReference>
<dbReference type="SUPFAM" id="SSF46689">
    <property type="entry name" value="Homeodomain-like"/>
    <property type="match status" value="1"/>
</dbReference>
<dbReference type="Proteomes" id="UP000537775">
    <property type="component" value="Unassembled WGS sequence"/>
</dbReference>
<gene>
    <name evidence="5" type="ORF">HD594_003337</name>
</gene>
<evidence type="ECO:0000259" key="4">
    <source>
        <dbReference type="Pfam" id="PF13977"/>
    </source>
</evidence>
<dbReference type="Pfam" id="PF13977">
    <property type="entry name" value="TetR_C_6"/>
    <property type="match status" value="1"/>
</dbReference>
<sequence length="206" mass="21984">MSTTRARTRKTPHERSAEIVAAATGLAREAGLGALTQRAVAQRAGVATGLVAHYQPMEDLVAQVYRDLVDVELREVAATLAGESDPAARLRLLIDTLVAGDRDDLTVVWVEGWAMARRSPVLAETVRAEMARWQDLVQDLIADGCRTGAFATREPGEVAWQLLGMIDGINAQSLARGADASAFAGRVARAAEALVEAEPGALRRTT</sequence>
<reference evidence="5 6" key="1">
    <citation type="submission" date="2020-08" db="EMBL/GenBank/DDBJ databases">
        <title>Sequencing the genomes of 1000 actinobacteria strains.</title>
        <authorList>
            <person name="Klenk H.-P."/>
        </authorList>
    </citation>
    <scope>NUCLEOTIDE SEQUENCE [LARGE SCALE GENOMIC DNA]</scope>
    <source>
        <strain evidence="5 6">DSM 12511</strain>
    </source>
</reference>
<accession>A0A7X0FSR9</accession>
<organism evidence="5 6">
    <name type="scientific">Microbacterium thalassium</name>
    <dbReference type="NCBI Taxonomy" id="362649"/>
    <lineage>
        <taxon>Bacteria</taxon>
        <taxon>Bacillati</taxon>
        <taxon>Actinomycetota</taxon>
        <taxon>Actinomycetes</taxon>
        <taxon>Micrococcales</taxon>
        <taxon>Microbacteriaceae</taxon>
        <taxon>Microbacterium</taxon>
    </lineage>
</organism>
<dbReference type="AlphaFoldDB" id="A0A7X0FSR9"/>
<evidence type="ECO:0000256" key="1">
    <source>
        <dbReference type="ARBA" id="ARBA00023015"/>
    </source>
</evidence>
<dbReference type="EMBL" id="JACHML010000001">
    <property type="protein sequence ID" value="MBB6393024.1"/>
    <property type="molecule type" value="Genomic_DNA"/>
</dbReference>
<dbReference type="InterPro" id="IPR050109">
    <property type="entry name" value="HTH-type_TetR-like_transc_reg"/>
</dbReference>
<feature type="domain" description="BetI-type transcriptional repressor C-terminal" evidence="4">
    <location>
        <begin position="86"/>
        <end position="193"/>
    </location>
</feature>
<name>A0A7X0FSR9_9MICO</name>
<evidence type="ECO:0000313" key="5">
    <source>
        <dbReference type="EMBL" id="MBB6393024.1"/>
    </source>
</evidence>
<keyword evidence="6" id="KW-1185">Reference proteome</keyword>
<evidence type="ECO:0000256" key="3">
    <source>
        <dbReference type="ARBA" id="ARBA00023163"/>
    </source>
</evidence>
<dbReference type="InterPro" id="IPR009057">
    <property type="entry name" value="Homeodomain-like_sf"/>
</dbReference>
<evidence type="ECO:0000313" key="6">
    <source>
        <dbReference type="Proteomes" id="UP000537775"/>
    </source>
</evidence>
<dbReference type="RefSeq" id="WP_184752272.1">
    <property type="nucleotide sequence ID" value="NZ_BAAAJR010000001.1"/>
</dbReference>
<dbReference type="GO" id="GO:0000976">
    <property type="term" value="F:transcription cis-regulatory region binding"/>
    <property type="evidence" value="ECO:0007669"/>
    <property type="project" value="TreeGrafter"/>
</dbReference>
<dbReference type="InterPro" id="IPR036271">
    <property type="entry name" value="Tet_transcr_reg_TetR-rel_C_sf"/>
</dbReference>
<evidence type="ECO:0000256" key="2">
    <source>
        <dbReference type="ARBA" id="ARBA00023125"/>
    </source>
</evidence>
<keyword evidence="1" id="KW-0805">Transcription regulation</keyword>
<keyword evidence="2" id="KW-0238">DNA-binding</keyword>
<protein>
    <submittedName>
        <fullName evidence="5">AcrR family transcriptional regulator</fullName>
    </submittedName>
</protein>
<dbReference type="Gene3D" id="1.10.357.10">
    <property type="entry name" value="Tetracycline Repressor, domain 2"/>
    <property type="match status" value="1"/>
</dbReference>
<dbReference type="PANTHER" id="PTHR30055:SF234">
    <property type="entry name" value="HTH-TYPE TRANSCRIPTIONAL REGULATOR BETI"/>
    <property type="match status" value="1"/>
</dbReference>
<comment type="caution">
    <text evidence="5">The sequence shown here is derived from an EMBL/GenBank/DDBJ whole genome shotgun (WGS) entry which is preliminary data.</text>
</comment>
<dbReference type="SUPFAM" id="SSF48498">
    <property type="entry name" value="Tetracyclin repressor-like, C-terminal domain"/>
    <property type="match status" value="1"/>
</dbReference>
<proteinExistence type="predicted"/>